<proteinExistence type="inferred from homology"/>
<dbReference type="FunFam" id="3.40.50.150:FF:000051">
    <property type="entry name" value="tRNA (guanine(26)-N(2))-dimethyltransferase"/>
    <property type="match status" value="1"/>
</dbReference>
<dbReference type="EMBL" id="LSSM01000417">
    <property type="protein sequence ID" value="OMJ28980.1"/>
    <property type="molecule type" value="Genomic_DNA"/>
</dbReference>
<dbReference type="PANTHER" id="PTHR10631">
    <property type="entry name" value="N 2 ,N 2 -DIMETHYLGUANOSINE TRNA METHYLTRANSFERASE"/>
    <property type="match status" value="1"/>
</dbReference>
<dbReference type="InterPro" id="IPR002905">
    <property type="entry name" value="Trm1"/>
</dbReference>
<comment type="catalytic activity">
    <reaction evidence="8 9">
        <text>guanosine(26) in tRNA + 2 S-adenosyl-L-methionine = N(2)-dimethylguanosine(26) in tRNA + 2 S-adenosyl-L-homocysteine + 2 H(+)</text>
        <dbReference type="Rhea" id="RHEA:43140"/>
        <dbReference type="Rhea" id="RHEA-COMP:10359"/>
        <dbReference type="Rhea" id="RHEA-COMP:10360"/>
        <dbReference type="ChEBI" id="CHEBI:15378"/>
        <dbReference type="ChEBI" id="CHEBI:57856"/>
        <dbReference type="ChEBI" id="CHEBI:59789"/>
        <dbReference type="ChEBI" id="CHEBI:74269"/>
        <dbReference type="ChEBI" id="CHEBI:74513"/>
        <dbReference type="EC" id="2.1.1.216"/>
    </reaction>
</comment>
<dbReference type="FunFam" id="3.30.56.70:FF:000001">
    <property type="entry name" value="tRNA (guanine(26)-N(2))-dimethyltransferase"/>
    <property type="match status" value="1"/>
</dbReference>
<accession>A0A1R1YQ46</accession>
<organism evidence="10 11">
    <name type="scientific">Smittium culicis</name>
    <dbReference type="NCBI Taxonomy" id="133412"/>
    <lineage>
        <taxon>Eukaryota</taxon>
        <taxon>Fungi</taxon>
        <taxon>Fungi incertae sedis</taxon>
        <taxon>Zoopagomycota</taxon>
        <taxon>Kickxellomycotina</taxon>
        <taxon>Harpellomycetes</taxon>
        <taxon>Harpellales</taxon>
        <taxon>Legeriomycetaceae</taxon>
        <taxon>Smittium</taxon>
    </lineage>
</organism>
<dbReference type="Gene3D" id="3.30.56.70">
    <property type="entry name" value="N2,N2-dimethylguanosine tRNA methyltransferase, C-terminal domain"/>
    <property type="match status" value="1"/>
</dbReference>
<keyword evidence="1 9" id="KW-0820">tRNA-binding</keyword>
<dbReference type="PANTHER" id="PTHR10631:SF3">
    <property type="entry name" value="TRNA (GUANINE(26)-N(2))-DIMETHYLTRANSFERASE"/>
    <property type="match status" value="1"/>
</dbReference>
<dbReference type="InterPro" id="IPR029063">
    <property type="entry name" value="SAM-dependent_MTases_sf"/>
</dbReference>
<keyword evidence="6 9" id="KW-0694">RNA-binding</keyword>
<evidence type="ECO:0000256" key="4">
    <source>
        <dbReference type="ARBA" id="ARBA00022691"/>
    </source>
</evidence>
<dbReference type="SUPFAM" id="SSF53335">
    <property type="entry name" value="S-adenosyl-L-methionine-dependent methyltransferases"/>
    <property type="match status" value="1"/>
</dbReference>
<dbReference type="CDD" id="cd02440">
    <property type="entry name" value="AdoMet_MTases"/>
    <property type="match status" value="1"/>
</dbReference>
<sequence length="485" mass="54431">MDAIESNTEAVSIPVSEQTKLEDRYNVVTEGQAKVLMPKENEVFYNPIQQFNRDMSIQAINSWRLIYNQEKLEKIKRKTKNPDAVLPENQSKIKILEALAASGLRSLRYAKEIEGVDYILANDLSEEAVESIKRNAEYNQIPESILKTNQGDAIDVLYSHRQVEKQFDVIDLDPYGSAAPFIDAAVQAVKSGGLLCVTCTDMAVLASNNHPETSYAKYGGVAIRSEFCHELALRLLIHSIQSSATRYQRHVVPLISCSIDFYIRIFIRVFDSPNKAKDSIVNNGLVFNCYGCSSFYTQPFGVKSLTSSKNFKYSSSHGPVVGSNCPTCNTKLTYFTNKRMMGMLKVISEELDVPFHYTLNELCSAAKTSCPPILKITSAILHLGFKVSIAHSCQCSIKTNAPNEIIWDIIRAYVATVGRSKKIEDNSVAFNILKVSPRDDIKFDIHPDANPDSRKIKLVRFQINPEKFWGPKARHKSSGPQKRKL</sequence>
<dbReference type="NCBIfam" id="TIGR00308">
    <property type="entry name" value="TRM1"/>
    <property type="match status" value="1"/>
</dbReference>
<evidence type="ECO:0000256" key="5">
    <source>
        <dbReference type="ARBA" id="ARBA00022694"/>
    </source>
</evidence>
<reference evidence="11" key="1">
    <citation type="submission" date="2017-01" db="EMBL/GenBank/DDBJ databases">
        <authorList>
            <person name="Wang Y."/>
            <person name="White M."/>
            <person name="Kvist S."/>
            <person name="Moncalvo J.-M."/>
        </authorList>
    </citation>
    <scope>NUCLEOTIDE SEQUENCE [LARGE SCALE GENOMIC DNA]</scope>
    <source>
        <strain evidence="11">ID-206-W2</strain>
    </source>
</reference>
<dbReference type="GO" id="GO:0000049">
    <property type="term" value="F:tRNA binding"/>
    <property type="evidence" value="ECO:0007669"/>
    <property type="project" value="UniProtKB-UniRule"/>
</dbReference>
<dbReference type="EC" id="2.1.1.216" evidence="7 9"/>
<dbReference type="Pfam" id="PF02005">
    <property type="entry name" value="TRM"/>
    <property type="match status" value="1"/>
</dbReference>
<keyword evidence="11" id="KW-1185">Reference proteome</keyword>
<dbReference type="PROSITE" id="PS51626">
    <property type="entry name" value="SAM_MT_TRM1"/>
    <property type="match status" value="1"/>
</dbReference>
<dbReference type="GO" id="GO:0160104">
    <property type="term" value="F:tRNA (guanine(26)-N2)-dimethyltransferase activity"/>
    <property type="evidence" value="ECO:0007669"/>
    <property type="project" value="UniProtKB-UniRule"/>
</dbReference>
<evidence type="ECO:0000256" key="9">
    <source>
        <dbReference type="PROSITE-ProRule" id="PRU00958"/>
    </source>
</evidence>
<name>A0A1R1YQ46_9FUNG</name>
<evidence type="ECO:0000256" key="2">
    <source>
        <dbReference type="ARBA" id="ARBA00022603"/>
    </source>
</evidence>
<dbReference type="Gene3D" id="3.40.50.150">
    <property type="entry name" value="Vaccinia Virus protein VP39"/>
    <property type="match status" value="1"/>
</dbReference>
<dbReference type="InterPro" id="IPR042296">
    <property type="entry name" value="tRNA_met_Trm1_C"/>
</dbReference>
<comment type="caution">
    <text evidence="10">The sequence shown here is derived from an EMBL/GenBank/DDBJ whole genome shotgun (WGS) entry which is preliminary data.</text>
</comment>
<evidence type="ECO:0000313" key="11">
    <source>
        <dbReference type="Proteomes" id="UP000187429"/>
    </source>
</evidence>
<dbReference type="AlphaFoldDB" id="A0A1R1YQ46"/>
<keyword evidence="2 9" id="KW-0489">Methyltransferase</keyword>
<keyword evidence="3 9" id="KW-0808">Transferase</keyword>
<evidence type="ECO:0000256" key="8">
    <source>
        <dbReference type="ARBA" id="ARBA00051897"/>
    </source>
</evidence>
<keyword evidence="4 9" id="KW-0949">S-adenosyl-L-methionine</keyword>
<comment type="similarity">
    <text evidence="9">Belongs to the class I-like SAM-binding methyltransferase superfamily. Trm1 family.</text>
</comment>
<dbReference type="OrthoDB" id="6349953at2759"/>
<dbReference type="GO" id="GO:0002940">
    <property type="term" value="P:tRNA N2-guanine methylation"/>
    <property type="evidence" value="ECO:0007669"/>
    <property type="project" value="TreeGrafter"/>
</dbReference>
<evidence type="ECO:0000256" key="3">
    <source>
        <dbReference type="ARBA" id="ARBA00022679"/>
    </source>
</evidence>
<keyword evidence="5 9" id="KW-0819">tRNA processing</keyword>
<evidence type="ECO:0000256" key="6">
    <source>
        <dbReference type="ARBA" id="ARBA00022884"/>
    </source>
</evidence>
<evidence type="ECO:0000256" key="7">
    <source>
        <dbReference type="ARBA" id="ARBA00039099"/>
    </source>
</evidence>
<evidence type="ECO:0000256" key="1">
    <source>
        <dbReference type="ARBA" id="ARBA00022555"/>
    </source>
</evidence>
<evidence type="ECO:0000313" key="10">
    <source>
        <dbReference type="EMBL" id="OMJ28980.1"/>
    </source>
</evidence>
<dbReference type="Proteomes" id="UP000187429">
    <property type="component" value="Unassembled WGS sequence"/>
</dbReference>
<protein>
    <recommendedName>
        <fullName evidence="7 9">tRNA (guanine(26)-N(2))-dimethyltransferase</fullName>
        <ecNumber evidence="7 9">2.1.1.216</ecNumber>
    </recommendedName>
</protein>
<gene>
    <name evidence="10" type="ORF">AYI69_g1524</name>
</gene>
<dbReference type="GO" id="GO:0005634">
    <property type="term" value="C:nucleus"/>
    <property type="evidence" value="ECO:0007669"/>
    <property type="project" value="TreeGrafter"/>
</dbReference>